<proteinExistence type="predicted"/>
<evidence type="ECO:0000256" key="1">
    <source>
        <dbReference type="SAM" id="MobiDB-lite"/>
    </source>
</evidence>
<dbReference type="Proteomes" id="UP001057291">
    <property type="component" value="Unassembled WGS sequence"/>
</dbReference>
<keyword evidence="3" id="KW-1185">Reference proteome</keyword>
<feature type="compositionally biased region" description="Basic residues" evidence="1">
    <location>
        <begin position="7"/>
        <end position="21"/>
    </location>
</feature>
<gene>
    <name evidence="2" type="ORF">DNHGIG_31620</name>
</gene>
<dbReference type="AlphaFoldDB" id="A0AAV4LIN3"/>
<comment type="caution">
    <text evidence="2">The sequence shown here is derived from an EMBL/GenBank/DDBJ whole genome shotgun (WGS) entry which is preliminary data.</text>
</comment>
<protein>
    <submittedName>
        <fullName evidence="2">Uncharacterized protein</fullName>
    </submittedName>
</protein>
<sequence>MATVRGEKRRKKRLRQRKRRRGNVEIQIFQPSFRERDDPRPGWLVAVGEWIPNKRKSKERSGK</sequence>
<evidence type="ECO:0000313" key="2">
    <source>
        <dbReference type="EMBL" id="GIM47613.1"/>
    </source>
</evidence>
<dbReference type="EMBL" id="BOQE01000001">
    <property type="protein sequence ID" value="GIM47613.1"/>
    <property type="molecule type" value="Genomic_DNA"/>
</dbReference>
<organism evidence="2 3">
    <name type="scientific">Collibacillus ludicampi</name>
    <dbReference type="NCBI Taxonomy" id="2771369"/>
    <lineage>
        <taxon>Bacteria</taxon>
        <taxon>Bacillati</taxon>
        <taxon>Bacillota</taxon>
        <taxon>Bacilli</taxon>
        <taxon>Bacillales</taxon>
        <taxon>Alicyclobacillaceae</taxon>
        <taxon>Collibacillus</taxon>
    </lineage>
</organism>
<feature type="region of interest" description="Disordered" evidence="1">
    <location>
        <begin position="1"/>
        <end position="23"/>
    </location>
</feature>
<reference evidence="2" key="1">
    <citation type="journal article" date="2023" name="Int. J. Syst. Evol. Microbiol.">
        <title>Collibacillus ludicampi gen. nov., sp. nov., a new soil bacterium of the family Alicyclobacillaceae.</title>
        <authorList>
            <person name="Jojima T."/>
            <person name="Ioku Y."/>
            <person name="Fukuta Y."/>
            <person name="Shirasaka N."/>
            <person name="Matsumura Y."/>
            <person name="Mori M."/>
        </authorList>
    </citation>
    <scope>NUCLEOTIDE SEQUENCE</scope>
    <source>
        <strain evidence="2">TP075</strain>
    </source>
</reference>
<accession>A0AAV4LIN3</accession>
<name>A0AAV4LIN3_9BACL</name>
<evidence type="ECO:0000313" key="3">
    <source>
        <dbReference type="Proteomes" id="UP001057291"/>
    </source>
</evidence>